<evidence type="ECO:0000259" key="1">
    <source>
        <dbReference type="PROSITE" id="PS51819"/>
    </source>
</evidence>
<dbReference type="EMBL" id="FSRA01000001">
    <property type="protein sequence ID" value="SIN84331.1"/>
    <property type="molecule type" value="Genomic_DNA"/>
</dbReference>
<dbReference type="RefSeq" id="WP_074238840.1">
    <property type="nucleotide sequence ID" value="NZ_FSRA01000001.1"/>
</dbReference>
<reference evidence="2 3" key="1">
    <citation type="submission" date="2016-11" db="EMBL/GenBank/DDBJ databases">
        <authorList>
            <person name="Jaros S."/>
            <person name="Januszkiewicz K."/>
            <person name="Wedrychowicz H."/>
        </authorList>
    </citation>
    <scope>NUCLEOTIDE SEQUENCE [LARGE SCALE GENOMIC DNA]</scope>
    <source>
        <strain evidence="2 3">DSM 24787</strain>
    </source>
</reference>
<dbReference type="Proteomes" id="UP000185003">
    <property type="component" value="Unassembled WGS sequence"/>
</dbReference>
<dbReference type="PROSITE" id="PS51819">
    <property type="entry name" value="VOC"/>
    <property type="match status" value="1"/>
</dbReference>
<dbReference type="GO" id="GO:0051213">
    <property type="term" value="F:dioxygenase activity"/>
    <property type="evidence" value="ECO:0007669"/>
    <property type="project" value="UniProtKB-KW"/>
</dbReference>
<dbReference type="InterPro" id="IPR037523">
    <property type="entry name" value="VOC_core"/>
</dbReference>
<dbReference type="SUPFAM" id="SSF54593">
    <property type="entry name" value="Glyoxalase/Bleomycin resistance protein/Dihydroxybiphenyl dioxygenase"/>
    <property type="match status" value="1"/>
</dbReference>
<dbReference type="Pfam" id="PF00903">
    <property type="entry name" value="Glyoxalase"/>
    <property type="match status" value="1"/>
</dbReference>
<accession>A0A1N6EN08</accession>
<dbReference type="PANTHER" id="PTHR39175">
    <property type="entry name" value="FAMILY PROTEIN, PUTATIVE (AFU_ORTHOLOGUE AFUA_3G15060)-RELATED"/>
    <property type="match status" value="1"/>
</dbReference>
<keyword evidence="2" id="KW-0223">Dioxygenase</keyword>
<evidence type="ECO:0000313" key="2">
    <source>
        <dbReference type="EMBL" id="SIN84331.1"/>
    </source>
</evidence>
<dbReference type="InterPro" id="IPR029068">
    <property type="entry name" value="Glyas_Bleomycin-R_OHBP_Dase"/>
</dbReference>
<evidence type="ECO:0000313" key="3">
    <source>
        <dbReference type="Proteomes" id="UP000185003"/>
    </source>
</evidence>
<name>A0A1N6EN08_9BACT</name>
<dbReference type="InterPro" id="IPR004360">
    <property type="entry name" value="Glyas_Fos-R_dOase_dom"/>
</dbReference>
<dbReference type="OrthoDB" id="9813630at2"/>
<dbReference type="Gene3D" id="3.10.180.10">
    <property type="entry name" value="2,3-Dihydroxybiphenyl 1,2-Dioxygenase, domain 1"/>
    <property type="match status" value="1"/>
</dbReference>
<organism evidence="2 3">
    <name type="scientific">Chitinophaga niabensis</name>
    <dbReference type="NCBI Taxonomy" id="536979"/>
    <lineage>
        <taxon>Bacteria</taxon>
        <taxon>Pseudomonadati</taxon>
        <taxon>Bacteroidota</taxon>
        <taxon>Chitinophagia</taxon>
        <taxon>Chitinophagales</taxon>
        <taxon>Chitinophagaceae</taxon>
        <taxon>Chitinophaga</taxon>
    </lineage>
</organism>
<dbReference type="AlphaFoldDB" id="A0A1N6EN08"/>
<keyword evidence="3" id="KW-1185">Reference proteome</keyword>
<protein>
    <submittedName>
        <fullName evidence="2">Catechol 2,3-dioxygenase</fullName>
    </submittedName>
</protein>
<sequence length="117" mass="13430">MIQFSRLDHVTQMVPIGKKEAAKTFYKEVLQLEEIPGNHPRGAIWFNIGNIQLHIVEEEPGPVSGRHPAFEVKDLEAAKAYLESKGIEISYSSVIEGRSRCFFRDPFNNRIELLEYL</sequence>
<proteinExistence type="predicted"/>
<dbReference type="STRING" id="536979.SAMN04488055_1718"/>
<keyword evidence="2" id="KW-0560">Oxidoreductase</keyword>
<dbReference type="PANTHER" id="PTHR39175:SF1">
    <property type="entry name" value="FAMILY PROTEIN, PUTATIVE (AFU_ORTHOLOGUE AFUA_3G15060)-RELATED"/>
    <property type="match status" value="1"/>
</dbReference>
<gene>
    <name evidence="2" type="ORF">SAMN04488055_1718</name>
</gene>
<feature type="domain" description="VOC" evidence="1">
    <location>
        <begin position="6"/>
        <end position="116"/>
    </location>
</feature>